<dbReference type="STRING" id="1121316.SAMN02745207_00713"/>
<gene>
    <name evidence="2" type="ORF">SAMN02745207_00713</name>
</gene>
<evidence type="ECO:0000256" key="1">
    <source>
        <dbReference type="SAM" id="Phobius"/>
    </source>
</evidence>
<keyword evidence="1" id="KW-1133">Transmembrane helix</keyword>
<feature type="transmembrane region" description="Helical" evidence="1">
    <location>
        <begin position="76"/>
        <end position="100"/>
    </location>
</feature>
<keyword evidence="1" id="KW-0812">Transmembrane</keyword>
<feature type="transmembrane region" description="Helical" evidence="1">
    <location>
        <begin position="7"/>
        <end position="29"/>
    </location>
</feature>
<dbReference type="RefSeq" id="WP_084133380.1">
    <property type="nucleotide sequence ID" value="NZ_FQXM01000003.1"/>
</dbReference>
<feature type="transmembrane region" description="Helical" evidence="1">
    <location>
        <begin position="44"/>
        <end position="64"/>
    </location>
</feature>
<dbReference type="OrthoDB" id="9786793at2"/>
<sequence length="196" mass="21488">MFSNIDAVTAIVCIILAIIVFGISLIWVGKKTDSKNPRIKTRKIAYIGMVAALYAVMTWAIAPMSYGPIQLRLSEILVLLAFIDDTYVPGLFLGCIVANIASPYGVVDVIVGSSATLLSVYLINKSKNLFVASLWPTINCVFIGAEIFFLYHAPFWATSATIALGELIVVTGIGYPLFKYVIFKNERLVELLKISE</sequence>
<dbReference type="PANTHER" id="PTHR40044">
    <property type="entry name" value="INTEGRAL MEMBRANE PROTEIN-RELATED"/>
    <property type="match status" value="1"/>
</dbReference>
<dbReference type="Proteomes" id="UP000184447">
    <property type="component" value="Unassembled WGS sequence"/>
</dbReference>
<reference evidence="2 3" key="1">
    <citation type="submission" date="2016-11" db="EMBL/GenBank/DDBJ databases">
        <authorList>
            <person name="Jaros S."/>
            <person name="Januszkiewicz K."/>
            <person name="Wedrychowicz H."/>
        </authorList>
    </citation>
    <scope>NUCLEOTIDE SEQUENCE [LARGE SCALE GENOMIC DNA]</scope>
    <source>
        <strain evidence="2 3">DSM 8605</strain>
    </source>
</reference>
<proteinExistence type="predicted"/>
<feature type="transmembrane region" description="Helical" evidence="1">
    <location>
        <begin position="157"/>
        <end position="178"/>
    </location>
</feature>
<dbReference type="InterPro" id="IPR010387">
    <property type="entry name" value="QueT"/>
</dbReference>
<dbReference type="Pfam" id="PF06177">
    <property type="entry name" value="QueT"/>
    <property type="match status" value="1"/>
</dbReference>
<keyword evidence="1" id="KW-0472">Membrane</keyword>
<name>A0A1M5RTE2_9CLOT</name>
<evidence type="ECO:0000313" key="3">
    <source>
        <dbReference type="Proteomes" id="UP000184447"/>
    </source>
</evidence>
<dbReference type="PANTHER" id="PTHR40044:SF1">
    <property type="entry name" value="INTEGRAL MEMBRANE PROTEIN"/>
    <property type="match status" value="1"/>
</dbReference>
<feature type="transmembrane region" description="Helical" evidence="1">
    <location>
        <begin position="106"/>
        <end position="123"/>
    </location>
</feature>
<protein>
    <submittedName>
        <fullName evidence="2">Uncharacterized membrane protein</fullName>
    </submittedName>
</protein>
<accession>A0A1M5RTE2</accession>
<feature type="transmembrane region" description="Helical" evidence="1">
    <location>
        <begin position="130"/>
        <end position="151"/>
    </location>
</feature>
<dbReference type="AlphaFoldDB" id="A0A1M5RTE2"/>
<keyword evidence="3" id="KW-1185">Reference proteome</keyword>
<evidence type="ECO:0000313" key="2">
    <source>
        <dbReference type="EMBL" id="SHH29565.1"/>
    </source>
</evidence>
<dbReference type="EMBL" id="FQXM01000003">
    <property type="protein sequence ID" value="SHH29565.1"/>
    <property type="molecule type" value="Genomic_DNA"/>
</dbReference>
<organism evidence="2 3">
    <name type="scientific">Clostridium grantii DSM 8605</name>
    <dbReference type="NCBI Taxonomy" id="1121316"/>
    <lineage>
        <taxon>Bacteria</taxon>
        <taxon>Bacillati</taxon>
        <taxon>Bacillota</taxon>
        <taxon>Clostridia</taxon>
        <taxon>Eubacteriales</taxon>
        <taxon>Clostridiaceae</taxon>
        <taxon>Clostridium</taxon>
    </lineage>
</organism>